<keyword evidence="1" id="KW-0175">Coiled coil</keyword>
<protein>
    <submittedName>
        <fullName evidence="2">Uncharacterized protein</fullName>
    </submittedName>
</protein>
<dbReference type="EMBL" id="CAMPGE010000279">
    <property type="protein sequence ID" value="CAI2359016.1"/>
    <property type="molecule type" value="Genomic_DNA"/>
</dbReference>
<feature type="coiled-coil region" evidence="1">
    <location>
        <begin position="177"/>
        <end position="254"/>
    </location>
</feature>
<gene>
    <name evidence="2" type="ORF">ECRASSUSDP1_LOCUS301</name>
</gene>
<dbReference type="AlphaFoldDB" id="A0AAD1TYZ1"/>
<comment type="caution">
    <text evidence="2">The sequence shown here is derived from an EMBL/GenBank/DDBJ whole genome shotgun (WGS) entry which is preliminary data.</text>
</comment>
<evidence type="ECO:0000313" key="2">
    <source>
        <dbReference type="EMBL" id="CAI2359016.1"/>
    </source>
</evidence>
<reference evidence="2" key="1">
    <citation type="submission" date="2023-07" db="EMBL/GenBank/DDBJ databases">
        <authorList>
            <consortium name="AG Swart"/>
            <person name="Singh M."/>
            <person name="Singh A."/>
            <person name="Seah K."/>
            <person name="Emmerich C."/>
        </authorList>
    </citation>
    <scope>NUCLEOTIDE SEQUENCE</scope>
    <source>
        <strain evidence="2">DP1</strain>
    </source>
</reference>
<evidence type="ECO:0000256" key="1">
    <source>
        <dbReference type="SAM" id="Coils"/>
    </source>
</evidence>
<keyword evidence="3" id="KW-1185">Reference proteome</keyword>
<accession>A0AAD1TYZ1</accession>
<sequence>MPKRSMQEPVAICQFPVHPPISKLIHLPQLQNHCISSRSLNSAITTPDPVFLLLKVIKECWLEMELTTGTTCLPSIKQESTKVLSQLRTAVQAQQWESIHRLLTEAQMVEDILKNDADFREFAVEKVWRDCTRVVKKEKDRNSVLVEKEIRQRYEGLMVETVKQLGKQRVRVMERGQREVERREREFEQRVEEMREEEERRMEEERVVFQRKVEQFEEKLRKAEVEKIQINTENEQLKSKIVILEENLTDERKSMVELKASFDKEIQTLRNTQAIHLKELDESYSIKFANFRNGIKSKHLKIIKSHQTLQRSIKQKSEFISNLQKEAETTSKLSESLSEAHQRLSKQFNELIGQYTKEGFSALCESLKPTITWRRDLSGYVKFTEDDTDLFLRFDKEEHLKLIKSIKMRLPKLEILSIGITIPRDVDHLNQFLERYFPKRVASLTLHIDPTDHFESNNLVQNLLYICPNVMGKLFLWNLRIPQDRLVKLISVNKTKITLGLLKCKLMLDSVPVFEEDLVGSTLQTLNLSGCRSCFKENWEEDCSLFKNLIAGLSKCEDFKSNLHKIILHDYKLSREEVSQIILENGFEEVVIDK</sequence>
<dbReference type="Proteomes" id="UP001295684">
    <property type="component" value="Unassembled WGS sequence"/>
</dbReference>
<name>A0AAD1TYZ1_EUPCR</name>
<organism evidence="2 3">
    <name type="scientific">Euplotes crassus</name>
    <dbReference type="NCBI Taxonomy" id="5936"/>
    <lineage>
        <taxon>Eukaryota</taxon>
        <taxon>Sar</taxon>
        <taxon>Alveolata</taxon>
        <taxon>Ciliophora</taxon>
        <taxon>Intramacronucleata</taxon>
        <taxon>Spirotrichea</taxon>
        <taxon>Hypotrichia</taxon>
        <taxon>Euplotida</taxon>
        <taxon>Euplotidae</taxon>
        <taxon>Moneuplotes</taxon>
    </lineage>
</organism>
<proteinExistence type="predicted"/>
<evidence type="ECO:0000313" key="3">
    <source>
        <dbReference type="Proteomes" id="UP001295684"/>
    </source>
</evidence>